<feature type="compositionally biased region" description="Basic and acidic residues" evidence="1">
    <location>
        <begin position="8"/>
        <end position="17"/>
    </location>
</feature>
<sequence>MPAPRRKRENEKNERPLPKKSKKRNEPEEKCVPLEKLLLTIDGKDDGDWKRPLFFWKGVLSTSKDNTITFKGSWVSGLASNGVPDESMYEETKETNYFTLECKNPSTFDTKGEAGGENLLSSFFGVKGEWKGSYLLDQCDGMGAQSYTDTKHFFAFDTKLRSINGNDVCLIAACGETEFGLFVAGGFAKISKHTEDATSKQFIELVLARRYIMDRDGRGKCAKSDSPVDLLNEIVKDTLIDDEYCWGRILPRKCGRGKLKL</sequence>
<dbReference type="Proteomes" id="UP001054902">
    <property type="component" value="Unassembled WGS sequence"/>
</dbReference>
<proteinExistence type="predicted"/>
<accession>A0AAD3D0Z9</accession>
<evidence type="ECO:0000256" key="1">
    <source>
        <dbReference type="SAM" id="MobiDB-lite"/>
    </source>
</evidence>
<organism evidence="2 3">
    <name type="scientific">Chaetoceros tenuissimus</name>
    <dbReference type="NCBI Taxonomy" id="426638"/>
    <lineage>
        <taxon>Eukaryota</taxon>
        <taxon>Sar</taxon>
        <taxon>Stramenopiles</taxon>
        <taxon>Ochrophyta</taxon>
        <taxon>Bacillariophyta</taxon>
        <taxon>Coscinodiscophyceae</taxon>
        <taxon>Chaetocerotophycidae</taxon>
        <taxon>Chaetocerotales</taxon>
        <taxon>Chaetocerotaceae</taxon>
        <taxon>Chaetoceros</taxon>
    </lineage>
</organism>
<reference evidence="2 3" key="1">
    <citation type="journal article" date="2021" name="Sci. Rep.">
        <title>The genome of the diatom Chaetoceros tenuissimus carries an ancient integrated fragment of an extant virus.</title>
        <authorList>
            <person name="Hongo Y."/>
            <person name="Kimura K."/>
            <person name="Takaki Y."/>
            <person name="Yoshida Y."/>
            <person name="Baba S."/>
            <person name="Kobayashi G."/>
            <person name="Nagasaki K."/>
            <person name="Hano T."/>
            <person name="Tomaru Y."/>
        </authorList>
    </citation>
    <scope>NUCLEOTIDE SEQUENCE [LARGE SCALE GENOMIC DNA]</scope>
    <source>
        <strain evidence="2 3">NIES-3715</strain>
    </source>
</reference>
<keyword evidence="3" id="KW-1185">Reference proteome</keyword>
<evidence type="ECO:0000313" key="3">
    <source>
        <dbReference type="Proteomes" id="UP001054902"/>
    </source>
</evidence>
<name>A0AAD3D0Z9_9STRA</name>
<dbReference type="EMBL" id="BLLK01000047">
    <property type="protein sequence ID" value="GFH54134.1"/>
    <property type="molecule type" value="Genomic_DNA"/>
</dbReference>
<evidence type="ECO:0000313" key="2">
    <source>
        <dbReference type="EMBL" id="GFH54134.1"/>
    </source>
</evidence>
<feature type="region of interest" description="Disordered" evidence="1">
    <location>
        <begin position="1"/>
        <end position="29"/>
    </location>
</feature>
<protein>
    <submittedName>
        <fullName evidence="2">Uncharacterized protein</fullName>
    </submittedName>
</protein>
<comment type="caution">
    <text evidence="2">The sequence shown here is derived from an EMBL/GenBank/DDBJ whole genome shotgun (WGS) entry which is preliminary data.</text>
</comment>
<dbReference type="AlphaFoldDB" id="A0AAD3D0Z9"/>
<gene>
    <name evidence="2" type="ORF">CTEN210_10610</name>
</gene>